<dbReference type="EMBL" id="KV440977">
    <property type="protein sequence ID" value="OAD75575.1"/>
    <property type="molecule type" value="Genomic_DNA"/>
</dbReference>
<evidence type="ECO:0000313" key="2">
    <source>
        <dbReference type="Proteomes" id="UP000077315"/>
    </source>
</evidence>
<dbReference type="Proteomes" id="UP000077315">
    <property type="component" value="Unassembled WGS sequence"/>
</dbReference>
<organism evidence="1 2">
    <name type="scientific">Phycomyces blakesleeanus (strain ATCC 8743b / DSM 1359 / FGSC 10004 / NBRC 33097 / NRRL 1555)</name>
    <dbReference type="NCBI Taxonomy" id="763407"/>
    <lineage>
        <taxon>Eukaryota</taxon>
        <taxon>Fungi</taxon>
        <taxon>Fungi incertae sedis</taxon>
        <taxon>Mucoromycota</taxon>
        <taxon>Mucoromycotina</taxon>
        <taxon>Mucoromycetes</taxon>
        <taxon>Mucorales</taxon>
        <taxon>Phycomycetaceae</taxon>
        <taxon>Phycomyces</taxon>
    </lineage>
</organism>
<accession>A0A162XLK0</accession>
<dbReference type="GeneID" id="28991982"/>
<dbReference type="InParanoid" id="A0A162XLK0"/>
<dbReference type="RefSeq" id="XP_018293615.1">
    <property type="nucleotide sequence ID" value="XM_018431076.1"/>
</dbReference>
<dbReference type="PANTHER" id="PTHR46579:SF2">
    <property type="entry name" value="C2H2-TYPE DOMAIN-CONTAINING PROTEIN"/>
    <property type="match status" value="1"/>
</dbReference>
<proteinExistence type="predicted"/>
<keyword evidence="2" id="KW-1185">Reference proteome</keyword>
<sequence>MPEPSEAKTSEINHYLRPLVKELQLLYHDVMISTVQCPQDICVYAPLPLVAHDIPAACKTCEFTSHICNCIFTHLPNNRGMNYSGSLFSSWMKNARNKAKQKRMEKANGVRWLELYQLPYFNAVECTIINSIHNLFLGMTKRVIEKWRVVNLITKTDLATMQDEANILKVSIGSISLRKKIAKDFPFMKANK</sequence>
<gene>
    <name evidence="1" type="ORF">PHYBLDRAFT_143819</name>
</gene>
<dbReference type="PANTHER" id="PTHR46579">
    <property type="entry name" value="F5/8 TYPE C DOMAIN-CONTAINING PROTEIN-RELATED"/>
    <property type="match status" value="1"/>
</dbReference>
<dbReference type="VEuPathDB" id="FungiDB:PHYBLDRAFT_143819"/>
<name>A0A162XLK0_PHYB8</name>
<dbReference type="AlphaFoldDB" id="A0A162XLK0"/>
<reference evidence="2" key="1">
    <citation type="submission" date="2015-06" db="EMBL/GenBank/DDBJ databases">
        <title>Expansion of signal transduction pathways in fungi by whole-genome duplication.</title>
        <authorList>
            <consortium name="DOE Joint Genome Institute"/>
            <person name="Corrochano L.M."/>
            <person name="Kuo A."/>
            <person name="Marcet-Houben M."/>
            <person name="Polaino S."/>
            <person name="Salamov A."/>
            <person name="Villalobos J.M."/>
            <person name="Alvarez M.I."/>
            <person name="Avalos J."/>
            <person name="Benito E.P."/>
            <person name="Benoit I."/>
            <person name="Burger G."/>
            <person name="Camino L.P."/>
            <person name="Canovas D."/>
            <person name="Cerda-Olmedo E."/>
            <person name="Cheng J.-F."/>
            <person name="Dominguez A."/>
            <person name="Elias M."/>
            <person name="Eslava A.P."/>
            <person name="Glaser F."/>
            <person name="Grimwood J."/>
            <person name="Gutierrez G."/>
            <person name="Heitman J."/>
            <person name="Henrissat B."/>
            <person name="Iturriaga E.A."/>
            <person name="Lang B.F."/>
            <person name="Lavin J.L."/>
            <person name="Lee S."/>
            <person name="Li W."/>
            <person name="Lindquist E."/>
            <person name="Lopez-Garcia S."/>
            <person name="Luque E.M."/>
            <person name="Marcos A.T."/>
            <person name="Martin J."/>
            <person name="McCluskey K."/>
            <person name="Medina H.R."/>
            <person name="Miralles-Duran A."/>
            <person name="Miyazaki A."/>
            <person name="Munoz-Torres E."/>
            <person name="Oguiza J.A."/>
            <person name="Ohm R."/>
            <person name="Olmedo M."/>
            <person name="Orejas M."/>
            <person name="Ortiz-Castellanos L."/>
            <person name="Pisabarro A.G."/>
            <person name="Rodriguez-Romero J."/>
            <person name="Ruiz-Herrera J."/>
            <person name="Ruiz-Vazquez R."/>
            <person name="Sanz C."/>
            <person name="Schackwitz W."/>
            <person name="Schmutz J."/>
            <person name="Shahriari M."/>
            <person name="Shelest E."/>
            <person name="Silva-Franco F."/>
            <person name="Soanes D."/>
            <person name="Syed K."/>
            <person name="Tagua V.G."/>
            <person name="Talbot N.J."/>
            <person name="Thon M."/>
            <person name="De vries R.P."/>
            <person name="Wiebenga A."/>
            <person name="Yadav J.S."/>
            <person name="Braun E.L."/>
            <person name="Baker S."/>
            <person name="Garre V."/>
            <person name="Horwitz B."/>
            <person name="Torres-Martinez S."/>
            <person name="Idnurm A."/>
            <person name="Herrera-Estrella A."/>
            <person name="Gabaldon T."/>
            <person name="Grigoriev I.V."/>
        </authorList>
    </citation>
    <scope>NUCLEOTIDE SEQUENCE [LARGE SCALE GENOMIC DNA]</scope>
    <source>
        <strain evidence="2">NRRL 1555(-)</strain>
    </source>
</reference>
<protein>
    <submittedName>
        <fullName evidence="1">Uncharacterized protein</fullName>
    </submittedName>
</protein>
<evidence type="ECO:0000313" key="1">
    <source>
        <dbReference type="EMBL" id="OAD75575.1"/>
    </source>
</evidence>
<dbReference type="OrthoDB" id="2439011at2759"/>